<comment type="similarity">
    <text evidence="1">Belongs to the enoyl-CoA hydratase/isomerase family.</text>
</comment>
<dbReference type="RefSeq" id="WP_071065564.1">
    <property type="nucleotide sequence ID" value="NZ_MAXA01000235.1"/>
</dbReference>
<dbReference type="Pfam" id="PF00378">
    <property type="entry name" value="ECH_1"/>
    <property type="match status" value="1"/>
</dbReference>
<dbReference type="AlphaFoldDB" id="A0A1S1PTY1"/>
<evidence type="ECO:0000256" key="1">
    <source>
        <dbReference type="ARBA" id="ARBA00005254"/>
    </source>
</evidence>
<gene>
    <name evidence="2" type="ORF">BBK14_05900</name>
</gene>
<proteinExistence type="inferred from homology"/>
<dbReference type="InterPro" id="IPR001753">
    <property type="entry name" value="Enoyl-CoA_hydra/iso"/>
</dbReference>
<evidence type="ECO:0000313" key="3">
    <source>
        <dbReference type="Proteomes" id="UP000179769"/>
    </source>
</evidence>
<keyword evidence="3" id="KW-1185">Reference proteome</keyword>
<dbReference type="EMBL" id="MAXA01000235">
    <property type="protein sequence ID" value="OHV24385.1"/>
    <property type="molecule type" value="Genomic_DNA"/>
</dbReference>
<dbReference type="PANTHER" id="PTHR43802">
    <property type="entry name" value="ENOYL-COA HYDRATASE"/>
    <property type="match status" value="1"/>
</dbReference>
<comment type="caution">
    <text evidence="2">The sequence shown here is derived from an EMBL/GenBank/DDBJ whole genome shotgun (WGS) entry which is preliminary data.</text>
</comment>
<dbReference type="InterPro" id="IPR029045">
    <property type="entry name" value="ClpP/crotonase-like_dom_sf"/>
</dbReference>
<organism evidence="2 3">
    <name type="scientific">Parafrankia soli</name>
    <dbReference type="NCBI Taxonomy" id="2599596"/>
    <lineage>
        <taxon>Bacteria</taxon>
        <taxon>Bacillati</taxon>
        <taxon>Actinomycetota</taxon>
        <taxon>Actinomycetes</taxon>
        <taxon>Frankiales</taxon>
        <taxon>Frankiaceae</taxon>
        <taxon>Parafrankia</taxon>
    </lineage>
</organism>
<evidence type="ECO:0000313" key="2">
    <source>
        <dbReference type="EMBL" id="OHV24385.1"/>
    </source>
</evidence>
<accession>A0A1S1PTY1</accession>
<name>A0A1S1PTY1_9ACTN</name>
<protein>
    <submittedName>
        <fullName evidence="2">Enoyl-CoA hydratase</fullName>
    </submittedName>
</protein>
<dbReference type="Gene3D" id="3.90.226.10">
    <property type="entry name" value="2-enoyl-CoA Hydratase, Chain A, domain 1"/>
    <property type="match status" value="1"/>
</dbReference>
<dbReference type="Proteomes" id="UP000179769">
    <property type="component" value="Unassembled WGS sequence"/>
</dbReference>
<dbReference type="GO" id="GO:0003824">
    <property type="term" value="F:catalytic activity"/>
    <property type="evidence" value="ECO:0007669"/>
    <property type="project" value="UniProtKB-ARBA"/>
</dbReference>
<sequence>MTEAGAVTEAGTVTAETDEKEILTEIRDGVCVITFNRPQARNAVTSTMALAYAAALRAADDDPQVRAIVVTGAGAGFCAGADLAVLRDGAEAIKKFVPAREDLPALTMRLRKPVIAAVNGAAVGIGFAYMMGSDIRIAAESAKIATAFSRLGLAAEYGVSWLLPRAIGLQPALDLLLTGRTIGAQEAAKLGLVQQVVPDGTVLEAAVAYAKDLVENCSPFSLAMIKEQVYLDLDRSQDDALTDTLRRMDIAFEGPGLAEALTARTEKRPAVFDALPTREA</sequence>
<dbReference type="CDD" id="cd06558">
    <property type="entry name" value="crotonase-like"/>
    <property type="match status" value="1"/>
</dbReference>
<dbReference type="PANTHER" id="PTHR43802:SF1">
    <property type="entry name" value="IP11341P-RELATED"/>
    <property type="match status" value="1"/>
</dbReference>
<reference evidence="3" key="1">
    <citation type="submission" date="2016-07" db="EMBL/GenBank/DDBJ databases">
        <title>Frankia sp. NRRL B-16219 Genome sequencing.</title>
        <authorList>
            <person name="Ghodhbane-Gtari F."/>
            <person name="Swanson E."/>
            <person name="Gueddou A."/>
            <person name="Louati M."/>
            <person name="Nouioui I."/>
            <person name="Hezbri K."/>
            <person name="Abebe-Akele F."/>
            <person name="Simpson S."/>
            <person name="Morris K."/>
            <person name="Thomas K."/>
            <person name="Gtari M."/>
            <person name="Tisa L.S."/>
        </authorList>
    </citation>
    <scope>NUCLEOTIDE SEQUENCE [LARGE SCALE GENOMIC DNA]</scope>
    <source>
        <strain evidence="3">NRRL B-16219</strain>
    </source>
</reference>
<dbReference type="SUPFAM" id="SSF52096">
    <property type="entry name" value="ClpP/crotonase"/>
    <property type="match status" value="1"/>
</dbReference>